<feature type="region of interest" description="Disordered" evidence="3">
    <location>
        <begin position="91"/>
        <end position="127"/>
    </location>
</feature>
<dbReference type="SUPFAM" id="SSF55418">
    <property type="entry name" value="eIF4e-like"/>
    <property type="match status" value="1"/>
</dbReference>
<dbReference type="AlphaFoldDB" id="A0A2N1J899"/>
<accession>A0A2N1J899</accession>
<keyword evidence="5" id="KW-1185">Reference proteome</keyword>
<feature type="region of interest" description="Disordered" evidence="3">
    <location>
        <begin position="140"/>
        <end position="175"/>
    </location>
</feature>
<feature type="compositionally biased region" description="Polar residues" evidence="3">
    <location>
        <begin position="104"/>
        <end position="114"/>
    </location>
</feature>
<dbReference type="Proteomes" id="UP000232875">
    <property type="component" value="Unassembled WGS sequence"/>
</dbReference>
<feature type="compositionally biased region" description="Polar residues" evidence="3">
    <location>
        <begin position="601"/>
        <end position="616"/>
    </location>
</feature>
<keyword evidence="2" id="KW-0175">Coiled coil</keyword>
<feature type="region of interest" description="Disordered" evidence="3">
    <location>
        <begin position="487"/>
        <end position="715"/>
    </location>
</feature>
<dbReference type="InterPro" id="IPR001040">
    <property type="entry name" value="TIF_eIF_4E"/>
</dbReference>
<dbReference type="InterPro" id="IPR023398">
    <property type="entry name" value="TIF_eIF4e-like"/>
</dbReference>
<feature type="compositionally biased region" description="Basic and acidic residues" evidence="3">
    <location>
        <begin position="488"/>
        <end position="502"/>
    </location>
</feature>
<dbReference type="OrthoDB" id="590761at2759"/>
<reference evidence="4 5" key="1">
    <citation type="submission" date="2017-10" db="EMBL/GenBank/DDBJ databases">
        <title>A novel species of cold-tolerant Malassezia isolated from bats.</title>
        <authorList>
            <person name="Lorch J.M."/>
            <person name="Palmer J.M."/>
            <person name="Vanderwolf K.J."/>
            <person name="Schmidt K.Z."/>
            <person name="Verant M.L."/>
            <person name="Weller T.J."/>
            <person name="Blehert D.S."/>
        </authorList>
    </citation>
    <scope>NUCLEOTIDE SEQUENCE [LARGE SCALE GENOMIC DNA]</scope>
    <source>
        <strain evidence="4 5">NWHC:44797-103</strain>
    </source>
</reference>
<evidence type="ECO:0000256" key="2">
    <source>
        <dbReference type="SAM" id="Coils"/>
    </source>
</evidence>
<comment type="similarity">
    <text evidence="1">Belongs to the eukaryotic initiation factor 4E family.</text>
</comment>
<keyword evidence="1" id="KW-0648">Protein biosynthesis</keyword>
<dbReference type="PANTHER" id="PTHR11960">
    <property type="entry name" value="EUKARYOTIC TRANSLATION INITIATION FACTOR 4E RELATED"/>
    <property type="match status" value="1"/>
</dbReference>
<dbReference type="PANTHER" id="PTHR11960:SF73">
    <property type="entry name" value="TRANSLATION INITIATION FACTOR 4E, PUTATIVE-RELATED"/>
    <property type="match status" value="1"/>
</dbReference>
<evidence type="ECO:0000256" key="3">
    <source>
        <dbReference type="SAM" id="MobiDB-lite"/>
    </source>
</evidence>
<gene>
    <name evidence="4" type="ORF">MVES_003532</name>
</gene>
<feature type="region of interest" description="Disordered" evidence="3">
    <location>
        <begin position="223"/>
        <end position="266"/>
    </location>
</feature>
<dbReference type="GO" id="GO:0000340">
    <property type="term" value="F:RNA 7-methylguanosine cap binding"/>
    <property type="evidence" value="ECO:0007669"/>
    <property type="project" value="TreeGrafter"/>
</dbReference>
<dbReference type="GO" id="GO:0016281">
    <property type="term" value="C:eukaryotic translation initiation factor 4F complex"/>
    <property type="evidence" value="ECO:0007669"/>
    <property type="project" value="TreeGrafter"/>
</dbReference>
<dbReference type="EMBL" id="KZ454994">
    <property type="protein sequence ID" value="PKI82692.1"/>
    <property type="molecule type" value="Genomic_DNA"/>
</dbReference>
<keyword evidence="1" id="KW-0396">Initiation factor</keyword>
<evidence type="ECO:0000256" key="1">
    <source>
        <dbReference type="RuleBase" id="RU004374"/>
    </source>
</evidence>
<keyword evidence="1" id="KW-0694">RNA-binding</keyword>
<feature type="coiled-coil region" evidence="2">
    <location>
        <begin position="304"/>
        <end position="360"/>
    </location>
</feature>
<dbReference type="Pfam" id="PF01652">
    <property type="entry name" value="IF4E"/>
    <property type="match status" value="1"/>
</dbReference>
<evidence type="ECO:0000313" key="5">
    <source>
        <dbReference type="Proteomes" id="UP000232875"/>
    </source>
</evidence>
<feature type="compositionally biased region" description="Low complexity" evidence="3">
    <location>
        <begin position="552"/>
        <end position="566"/>
    </location>
</feature>
<feature type="compositionally biased region" description="Basic and acidic residues" evidence="3">
    <location>
        <begin position="253"/>
        <end position="266"/>
    </location>
</feature>
<dbReference type="STRING" id="2020962.A0A2N1J899"/>
<dbReference type="Gene3D" id="3.30.760.10">
    <property type="entry name" value="RNA Cap, Translation Initiation Factor Eif4e"/>
    <property type="match status" value="1"/>
</dbReference>
<proteinExistence type="inferred from homology"/>
<dbReference type="GO" id="GO:0003743">
    <property type="term" value="F:translation initiation factor activity"/>
    <property type="evidence" value="ECO:0007669"/>
    <property type="project" value="UniProtKB-KW"/>
</dbReference>
<protein>
    <submittedName>
        <fullName evidence="4">Uncharacterized protein</fullName>
    </submittedName>
</protein>
<organism evidence="4 5">
    <name type="scientific">Malassezia vespertilionis</name>
    <dbReference type="NCBI Taxonomy" id="2020962"/>
    <lineage>
        <taxon>Eukaryota</taxon>
        <taxon>Fungi</taxon>
        <taxon>Dikarya</taxon>
        <taxon>Basidiomycota</taxon>
        <taxon>Ustilaginomycotina</taxon>
        <taxon>Malasseziomycetes</taxon>
        <taxon>Malasseziales</taxon>
        <taxon>Malasseziaceae</taxon>
        <taxon>Malassezia</taxon>
    </lineage>
</organism>
<sequence length="961" mass="106640">MRPQRILGSKKGFYKVSYAPLIENGAPPQETGEIPSPEWVPRSSVPQYLIDTWRDFRAQRRAYKEAMLAKQDNKAETVSIDVQAVAPPTSVVQELHQPAAPPSVEQTAEPTSHAQESETTEFGLHKPRQEALRVFARSMHGKNDVQTMEPGADHDETMEQLTDASSPKHSRDQSHEPVVFVATGGELPGTTTPIAEIVGEVQPAEAALLEPHLLLREDARDTMANPPAAPLVPSEPHASTQEPGAAPGRRSARVPEKVHTSEEDRALSHDELLYTTASLRNDLVRHREMADEIKNMYADASTKAADAVMQSKRFEEENKQMEQKLCNDLRMREEMDYTHKKMLMDELEQTKTQLAILLARDANTGDAARHKAVLWDEEQERKRKREKLAKKLAGEQHSVIEPVVSAQPSPPPAMRDALVDELDELAAEAAESGAPSVLLGKRSRSRRVEPEADSTLLAAASLENHALPTASAALETPLSTTHVTIPTKETEHRHMELQREIPYDAPEYEPGSPRWKRRKRAFSPTPPSVAPMRPSTSDTDAGKNKDSPTAPSLRRLGLAGRLGSAAEAPNAKPASIPFTKSSGMPSLNEIRTRLNQRGVDITSSKWSKRSPSPTQRNAEEYEAEDETRVRRTASNEAVETVMKEIGSPDEPAANTERKTVQFATEEPTADSQKQVLDGANAADTETDPPTPAPDSSGPQAERGREAARAAKGGKKHPLQEVWTLYYDFIRHHGSGGKDKNKDQFEATLKCIGNFTTLESFFDTFATLHRPSQLEKNSNYHLFKRGIKPMWEDAANADGGRWILTLRAQNTSPVSQTYHGALLDRCWMWLVFGLIGEHFDDNDIVSGAVCSLRGKGDRIALWTRKKTPVEEVNALGNKLLDLLQLKNERNVHMEFSVNHGAKNPEYISMHNLPGKSAAPEELDEQDTRVDTWLDSELTLHPADHARYYSEQQKMGGENAVNM</sequence>
<evidence type="ECO:0000313" key="4">
    <source>
        <dbReference type="EMBL" id="PKI82692.1"/>
    </source>
</evidence>
<name>A0A2N1J899_9BASI</name>